<keyword evidence="7" id="KW-0472">Membrane</keyword>
<dbReference type="InterPro" id="IPR029058">
    <property type="entry name" value="AB_hydrolase_fold"/>
</dbReference>
<dbReference type="InterPro" id="IPR050309">
    <property type="entry name" value="Type-B_Carboxylest/Lipase"/>
</dbReference>
<sequence length="644" mass="72965">MGFGVELQKWMILTVELLLFIVIFTSTSTTARTSDKLKITLPHGGRLVGRYLNTFNGQGILAFLGIPYAKPPTKELRFRAPVPFGGWVGDLMATTDAPLCTQRDPYRRDESISGVEDCLHLNVYVPERPRLQSLDSNKTNTVSFPVMVFFHGGGWQCGSGTRSFYGPDFLLEHDVIYIGANFRLGPLGFLSTEHADCPGNNGLKDQSLVLRWIHENVASFGGDPYSVTIFGESAGGASGTYHMMSPLSKGLFQRVISQSGVNLDAWAQPAHPGVARSRSIQLGKMLNCSHDSDGRFIEMLDCLRRVSAEEITRKFYDFYVTMQSSLTYYLFCIFLPIHINKNKHFQLWDTDPMIPFPPVIEPDIPGAFITKHPREEYEPHAIGLPWMTGLTLDEGALKTLINVPELRKSLNDHWDRALPISLYYDHHEPERQQQITKKINSFYFKNQKLVTATEKNLTNLYSDAWFLAGMDEYLRIRLLGLKNQKPTLKVGPTYVYLFAQKASASFTEIFKGGKENYYGVCHAEELQYIFPIAKEIPDFQTAIPTADELEIRRVIIKLWVNFARTGNPTPADDKDKTLPQWLPADDFPLRYLRIGSLDSTKEQIVAMETGLFEERAAFWRQLGAHHASANSSDIDKNHQFRNEL</sequence>
<evidence type="ECO:0000256" key="6">
    <source>
        <dbReference type="RuleBase" id="RU361235"/>
    </source>
</evidence>
<evidence type="ECO:0000256" key="5">
    <source>
        <dbReference type="ARBA" id="ARBA00023180"/>
    </source>
</evidence>
<dbReference type="PROSITE" id="PS00122">
    <property type="entry name" value="CARBOXYLESTERASE_B_1"/>
    <property type="match status" value="1"/>
</dbReference>
<reference evidence="9" key="2">
    <citation type="submission" date="2020-05" db="UniProtKB">
        <authorList>
            <consortium name="EnsemblMetazoa"/>
        </authorList>
    </citation>
    <scope>IDENTIFICATION</scope>
    <source>
        <strain evidence="9">ACHKN1017</strain>
    </source>
</reference>
<keyword evidence="10" id="KW-1185">Reference proteome</keyword>
<dbReference type="PANTHER" id="PTHR11559">
    <property type="entry name" value="CARBOXYLESTERASE"/>
    <property type="match status" value="1"/>
</dbReference>
<dbReference type="Proteomes" id="UP000075881">
    <property type="component" value="Unassembled WGS sequence"/>
</dbReference>
<evidence type="ECO:0000256" key="1">
    <source>
        <dbReference type="ARBA" id="ARBA00005964"/>
    </source>
</evidence>
<dbReference type="EnsemblMetazoa" id="ACHR001104-RA">
    <property type="protein sequence ID" value="ACHR001104-PA"/>
    <property type="gene ID" value="ACHR001104"/>
</dbReference>
<evidence type="ECO:0000256" key="3">
    <source>
        <dbReference type="ARBA" id="ARBA00022801"/>
    </source>
</evidence>
<proteinExistence type="inferred from homology"/>
<evidence type="ECO:0000313" key="10">
    <source>
        <dbReference type="Proteomes" id="UP000075881"/>
    </source>
</evidence>
<dbReference type="InterPro" id="IPR019826">
    <property type="entry name" value="Carboxylesterase_B_AS"/>
</dbReference>
<evidence type="ECO:0000259" key="8">
    <source>
        <dbReference type="Pfam" id="PF00135"/>
    </source>
</evidence>
<keyword evidence="7" id="KW-0812">Transmembrane</keyword>
<feature type="transmembrane region" description="Helical" evidence="7">
    <location>
        <begin position="51"/>
        <end position="69"/>
    </location>
</feature>
<organism evidence="9 10">
    <name type="scientific">Anopheles christyi</name>
    <dbReference type="NCBI Taxonomy" id="43041"/>
    <lineage>
        <taxon>Eukaryota</taxon>
        <taxon>Metazoa</taxon>
        <taxon>Ecdysozoa</taxon>
        <taxon>Arthropoda</taxon>
        <taxon>Hexapoda</taxon>
        <taxon>Insecta</taxon>
        <taxon>Pterygota</taxon>
        <taxon>Neoptera</taxon>
        <taxon>Endopterygota</taxon>
        <taxon>Diptera</taxon>
        <taxon>Nematocera</taxon>
        <taxon>Culicoidea</taxon>
        <taxon>Culicidae</taxon>
        <taxon>Anophelinae</taxon>
        <taxon>Anopheles</taxon>
    </lineage>
</organism>
<evidence type="ECO:0000256" key="4">
    <source>
        <dbReference type="ARBA" id="ARBA00023157"/>
    </source>
</evidence>
<dbReference type="GO" id="GO:0052689">
    <property type="term" value="F:carboxylic ester hydrolase activity"/>
    <property type="evidence" value="ECO:0007669"/>
    <property type="project" value="UniProtKB-KW"/>
</dbReference>
<feature type="domain" description="Carboxylesterase type B" evidence="8">
    <location>
        <begin position="40"/>
        <end position="619"/>
    </location>
</feature>
<dbReference type="Gene3D" id="3.40.50.1820">
    <property type="entry name" value="alpha/beta hydrolase"/>
    <property type="match status" value="1"/>
</dbReference>
<evidence type="ECO:0000313" key="9">
    <source>
        <dbReference type="EnsemblMetazoa" id="ACHR001104-PA"/>
    </source>
</evidence>
<protein>
    <recommendedName>
        <fullName evidence="6">Carboxylic ester hydrolase</fullName>
        <ecNumber evidence="6">3.1.1.-</ecNumber>
    </recommendedName>
</protein>
<reference evidence="10" key="1">
    <citation type="submission" date="2013-03" db="EMBL/GenBank/DDBJ databases">
        <title>The Genome Sequence of Anopheles christyi ACHKN1017.</title>
        <authorList>
            <consortium name="The Broad Institute Genomics Platform"/>
            <person name="Neafsey D.E."/>
            <person name="Besansky N."/>
            <person name="Walker B."/>
            <person name="Young S.K."/>
            <person name="Zeng Q."/>
            <person name="Gargeya S."/>
            <person name="Fitzgerald M."/>
            <person name="Haas B."/>
            <person name="Abouelleil A."/>
            <person name="Allen A.W."/>
            <person name="Alvarado L."/>
            <person name="Arachchi H.M."/>
            <person name="Berlin A.M."/>
            <person name="Chapman S.B."/>
            <person name="Gainer-Dewar J."/>
            <person name="Goldberg J."/>
            <person name="Griggs A."/>
            <person name="Gujja S."/>
            <person name="Hansen M."/>
            <person name="Howarth C."/>
            <person name="Imamovic A."/>
            <person name="Ireland A."/>
            <person name="Larimer J."/>
            <person name="McCowan C."/>
            <person name="Murphy C."/>
            <person name="Pearson M."/>
            <person name="Poon T.W."/>
            <person name="Priest M."/>
            <person name="Roberts A."/>
            <person name="Saif S."/>
            <person name="Shea T."/>
            <person name="Sisk P."/>
            <person name="Sykes S."/>
            <person name="Wortman J."/>
            <person name="Nusbaum C."/>
            <person name="Birren B."/>
        </authorList>
    </citation>
    <scope>NUCLEOTIDE SEQUENCE [LARGE SCALE GENOMIC DNA]</scope>
    <source>
        <strain evidence="10">ACHKN1017</strain>
    </source>
</reference>
<keyword evidence="4" id="KW-1015">Disulfide bond</keyword>
<evidence type="ECO:0000256" key="2">
    <source>
        <dbReference type="ARBA" id="ARBA00022487"/>
    </source>
</evidence>
<accession>A0A182JRH2</accession>
<dbReference type="AlphaFoldDB" id="A0A182JRH2"/>
<evidence type="ECO:0000256" key="7">
    <source>
        <dbReference type="SAM" id="Phobius"/>
    </source>
</evidence>
<keyword evidence="7" id="KW-1133">Transmembrane helix</keyword>
<feature type="transmembrane region" description="Helical" evidence="7">
    <location>
        <begin position="12"/>
        <end position="31"/>
    </location>
</feature>
<keyword evidence="3 6" id="KW-0378">Hydrolase</keyword>
<dbReference type="SUPFAM" id="SSF53474">
    <property type="entry name" value="alpha/beta-Hydrolases"/>
    <property type="match status" value="1"/>
</dbReference>
<dbReference type="Pfam" id="PF00135">
    <property type="entry name" value="COesterase"/>
    <property type="match status" value="1"/>
</dbReference>
<comment type="similarity">
    <text evidence="1 6">Belongs to the type-B carboxylesterase/lipase family.</text>
</comment>
<dbReference type="VEuPathDB" id="VectorBase:ACHR001104"/>
<dbReference type="STRING" id="43041.A0A182JRH2"/>
<dbReference type="EC" id="3.1.1.-" evidence="6"/>
<name>A0A182JRH2_9DIPT</name>
<dbReference type="InterPro" id="IPR002018">
    <property type="entry name" value="CarbesteraseB"/>
</dbReference>
<keyword evidence="5" id="KW-0325">Glycoprotein</keyword>
<keyword evidence="2" id="KW-0719">Serine esterase</keyword>